<name>A0A8K0KBX9_LADFU</name>
<gene>
    <name evidence="5" type="ORF">J437_LFUL011741</name>
</gene>
<dbReference type="EMBL" id="KZ308559">
    <property type="protein sequence ID" value="KAG8231563.1"/>
    <property type="molecule type" value="Genomic_DNA"/>
</dbReference>
<organism evidence="5 6">
    <name type="scientific">Ladona fulva</name>
    <name type="common">Scarce chaser dragonfly</name>
    <name type="synonym">Libellula fulva</name>
    <dbReference type="NCBI Taxonomy" id="123851"/>
    <lineage>
        <taxon>Eukaryota</taxon>
        <taxon>Metazoa</taxon>
        <taxon>Ecdysozoa</taxon>
        <taxon>Arthropoda</taxon>
        <taxon>Hexapoda</taxon>
        <taxon>Insecta</taxon>
        <taxon>Pterygota</taxon>
        <taxon>Palaeoptera</taxon>
        <taxon>Odonata</taxon>
        <taxon>Epiprocta</taxon>
        <taxon>Anisoptera</taxon>
        <taxon>Libelluloidea</taxon>
        <taxon>Libellulidae</taxon>
        <taxon>Ladona</taxon>
    </lineage>
</organism>
<comment type="caution">
    <text evidence="5">The sequence shown here is derived from an EMBL/GenBank/DDBJ whole genome shotgun (WGS) entry which is preliminary data.</text>
</comment>
<dbReference type="GO" id="GO:1904153">
    <property type="term" value="P:negative regulation of retrograde protein transport, ER to cytosol"/>
    <property type="evidence" value="ECO:0007669"/>
    <property type="project" value="TreeGrafter"/>
</dbReference>
<dbReference type="PANTHER" id="PTHR35269">
    <property type="entry name" value="SMALL VCP/P97-INTERACTING PROTEIN"/>
    <property type="match status" value="1"/>
</dbReference>
<feature type="region of interest" description="Disordered" evidence="4">
    <location>
        <begin position="29"/>
        <end position="88"/>
    </location>
</feature>
<dbReference type="GO" id="GO:0010508">
    <property type="term" value="P:positive regulation of autophagy"/>
    <property type="evidence" value="ECO:0007669"/>
    <property type="project" value="TreeGrafter"/>
</dbReference>
<evidence type="ECO:0000313" key="5">
    <source>
        <dbReference type="EMBL" id="KAG8231563.1"/>
    </source>
</evidence>
<proteinExistence type="predicted"/>
<reference evidence="5" key="1">
    <citation type="submission" date="2013-04" db="EMBL/GenBank/DDBJ databases">
        <authorList>
            <person name="Qu J."/>
            <person name="Murali S.C."/>
            <person name="Bandaranaike D."/>
            <person name="Bellair M."/>
            <person name="Blankenburg K."/>
            <person name="Chao H."/>
            <person name="Dinh H."/>
            <person name="Doddapaneni H."/>
            <person name="Downs B."/>
            <person name="Dugan-Rocha S."/>
            <person name="Elkadiri S."/>
            <person name="Gnanaolivu R.D."/>
            <person name="Hernandez B."/>
            <person name="Javaid M."/>
            <person name="Jayaseelan J.C."/>
            <person name="Lee S."/>
            <person name="Li M."/>
            <person name="Ming W."/>
            <person name="Munidasa M."/>
            <person name="Muniz J."/>
            <person name="Nguyen L."/>
            <person name="Ongeri F."/>
            <person name="Osuji N."/>
            <person name="Pu L.-L."/>
            <person name="Puazo M."/>
            <person name="Qu C."/>
            <person name="Quiroz J."/>
            <person name="Raj R."/>
            <person name="Weissenberger G."/>
            <person name="Xin Y."/>
            <person name="Zou X."/>
            <person name="Han Y."/>
            <person name="Richards S."/>
            <person name="Worley K."/>
            <person name="Muzny D."/>
            <person name="Gibbs R."/>
        </authorList>
    </citation>
    <scope>NUCLEOTIDE SEQUENCE</scope>
    <source>
        <strain evidence="5">Sampled in the wild</strain>
    </source>
</reference>
<dbReference type="GO" id="GO:1904293">
    <property type="term" value="P:negative regulation of ERAD pathway"/>
    <property type="evidence" value="ECO:0007669"/>
    <property type="project" value="TreeGrafter"/>
</dbReference>
<dbReference type="Proteomes" id="UP000792457">
    <property type="component" value="Unassembled WGS sequence"/>
</dbReference>
<dbReference type="PANTHER" id="PTHR35269:SF1">
    <property type="entry name" value="SMALL VCP_P97-INTERACTING PROTEIN"/>
    <property type="match status" value="1"/>
</dbReference>
<evidence type="ECO:0000313" key="6">
    <source>
        <dbReference type="Proteomes" id="UP000792457"/>
    </source>
</evidence>
<accession>A0A8K0KBX9</accession>
<keyword evidence="2" id="KW-0564">Palmitate</keyword>
<keyword evidence="3" id="KW-0449">Lipoprotein</keyword>
<protein>
    <recommendedName>
        <fullName evidence="7">Small VCP/p97-interacting protein</fullName>
    </recommendedName>
</protein>
<dbReference type="InterPro" id="IPR055366">
    <property type="entry name" value="SVIP_metazoa"/>
</dbReference>
<sequence length="88" mass="10021">MGALLSCCKPSSSEYTVPEIVSVVRTQETRRKQMAEAAEKRLKEQESRGIKDPEKVKRQQQRAEEMERRAEEASKQGGQGGLKWQVET</sequence>
<evidence type="ECO:0000256" key="4">
    <source>
        <dbReference type="SAM" id="MobiDB-lite"/>
    </source>
</evidence>
<dbReference type="GO" id="GO:1904240">
    <property type="term" value="P:negative regulation of VCP-NPL4-UFD1 AAA ATPase complex assembly"/>
    <property type="evidence" value="ECO:0007669"/>
    <property type="project" value="TreeGrafter"/>
</dbReference>
<evidence type="ECO:0000256" key="1">
    <source>
        <dbReference type="ARBA" id="ARBA00022707"/>
    </source>
</evidence>
<dbReference type="GO" id="GO:0005789">
    <property type="term" value="C:endoplasmic reticulum membrane"/>
    <property type="evidence" value="ECO:0007669"/>
    <property type="project" value="TreeGrafter"/>
</dbReference>
<evidence type="ECO:0000256" key="2">
    <source>
        <dbReference type="ARBA" id="ARBA00023139"/>
    </source>
</evidence>
<dbReference type="AlphaFoldDB" id="A0A8K0KBX9"/>
<keyword evidence="6" id="KW-1185">Reference proteome</keyword>
<dbReference type="Pfam" id="PF15811">
    <property type="entry name" value="SVIP"/>
    <property type="match status" value="1"/>
</dbReference>
<dbReference type="OrthoDB" id="10066206at2759"/>
<keyword evidence="1" id="KW-0519">Myristate</keyword>
<dbReference type="InterPro" id="IPR031632">
    <property type="entry name" value="SVIP"/>
</dbReference>
<evidence type="ECO:0008006" key="7">
    <source>
        <dbReference type="Google" id="ProtNLM"/>
    </source>
</evidence>
<evidence type="ECO:0000256" key="3">
    <source>
        <dbReference type="ARBA" id="ARBA00023288"/>
    </source>
</evidence>
<reference evidence="5" key="2">
    <citation type="submission" date="2017-10" db="EMBL/GenBank/DDBJ databases">
        <title>Ladona fulva Genome sequencing and assembly.</title>
        <authorList>
            <person name="Murali S."/>
            <person name="Richards S."/>
            <person name="Bandaranaike D."/>
            <person name="Bellair M."/>
            <person name="Blankenburg K."/>
            <person name="Chao H."/>
            <person name="Dinh H."/>
            <person name="Doddapaneni H."/>
            <person name="Dugan-Rocha S."/>
            <person name="Elkadiri S."/>
            <person name="Gnanaolivu R."/>
            <person name="Hernandez B."/>
            <person name="Skinner E."/>
            <person name="Javaid M."/>
            <person name="Lee S."/>
            <person name="Li M."/>
            <person name="Ming W."/>
            <person name="Munidasa M."/>
            <person name="Muniz J."/>
            <person name="Nguyen L."/>
            <person name="Hughes D."/>
            <person name="Osuji N."/>
            <person name="Pu L.-L."/>
            <person name="Puazo M."/>
            <person name="Qu C."/>
            <person name="Quiroz J."/>
            <person name="Raj R."/>
            <person name="Weissenberger G."/>
            <person name="Xin Y."/>
            <person name="Zou X."/>
            <person name="Han Y."/>
            <person name="Worley K."/>
            <person name="Muzny D."/>
            <person name="Gibbs R."/>
        </authorList>
    </citation>
    <scope>NUCLEOTIDE SEQUENCE</scope>
    <source>
        <strain evidence="5">Sampled in the wild</strain>
    </source>
</reference>
<feature type="compositionally biased region" description="Basic and acidic residues" evidence="4">
    <location>
        <begin position="29"/>
        <end position="74"/>
    </location>
</feature>